<dbReference type="PANTHER" id="PTHR34153:SF2">
    <property type="entry name" value="SI:CH211-262H13.3-RELATED"/>
    <property type="match status" value="1"/>
</dbReference>
<dbReference type="Proteomes" id="UP001153636">
    <property type="component" value="Chromosome 5"/>
</dbReference>
<evidence type="ECO:0000313" key="1">
    <source>
        <dbReference type="EMBL" id="CAH1110554.1"/>
    </source>
</evidence>
<evidence type="ECO:0008006" key="3">
    <source>
        <dbReference type="Google" id="ProtNLM"/>
    </source>
</evidence>
<dbReference type="AlphaFoldDB" id="A0A9P0GCF7"/>
<proteinExistence type="predicted"/>
<evidence type="ECO:0000313" key="2">
    <source>
        <dbReference type="Proteomes" id="UP001153636"/>
    </source>
</evidence>
<keyword evidence="2" id="KW-1185">Reference proteome</keyword>
<reference evidence="1" key="1">
    <citation type="submission" date="2022-01" db="EMBL/GenBank/DDBJ databases">
        <authorList>
            <person name="King R."/>
        </authorList>
    </citation>
    <scope>NUCLEOTIDE SEQUENCE</scope>
</reference>
<protein>
    <recommendedName>
        <fullName evidence="3">DUF4806 domain-containing protein</fullName>
    </recommendedName>
</protein>
<dbReference type="EMBL" id="OV651817">
    <property type="protein sequence ID" value="CAH1110554.1"/>
    <property type="molecule type" value="Genomic_DNA"/>
</dbReference>
<name>A0A9P0GCF7_9CUCU</name>
<dbReference type="PANTHER" id="PTHR34153">
    <property type="entry name" value="SI:CH211-262H13.3-RELATED-RELATED"/>
    <property type="match status" value="1"/>
</dbReference>
<sequence>MEAFHLIENELEEKPDFIILTEDLSRLGGSSYKECVRRFMKKLINDSVAKLYSLHGHKEKQCFSKTSSFGLIIAAVQQCVPSATAKDIELTIRQWLTKAPERLMKIEPMGDDNNN</sequence>
<organism evidence="1 2">
    <name type="scientific">Psylliodes chrysocephalus</name>
    <dbReference type="NCBI Taxonomy" id="3402493"/>
    <lineage>
        <taxon>Eukaryota</taxon>
        <taxon>Metazoa</taxon>
        <taxon>Ecdysozoa</taxon>
        <taxon>Arthropoda</taxon>
        <taxon>Hexapoda</taxon>
        <taxon>Insecta</taxon>
        <taxon>Pterygota</taxon>
        <taxon>Neoptera</taxon>
        <taxon>Endopterygota</taxon>
        <taxon>Coleoptera</taxon>
        <taxon>Polyphaga</taxon>
        <taxon>Cucujiformia</taxon>
        <taxon>Chrysomeloidea</taxon>
        <taxon>Chrysomelidae</taxon>
        <taxon>Galerucinae</taxon>
        <taxon>Alticini</taxon>
        <taxon>Psylliodes</taxon>
    </lineage>
</organism>
<gene>
    <name evidence="1" type="ORF">PSYICH_LOCUS11192</name>
</gene>
<dbReference type="OrthoDB" id="6784356at2759"/>
<accession>A0A9P0GCF7</accession>